<dbReference type="Proteomes" id="UP000218267">
    <property type="component" value="Chromosome"/>
</dbReference>
<dbReference type="SUPFAM" id="SSF90123">
    <property type="entry name" value="ABC transporter transmembrane region"/>
    <property type="match status" value="1"/>
</dbReference>
<protein>
    <submittedName>
        <fullName evidence="14">ABC transporter ATP-binding protein</fullName>
    </submittedName>
</protein>
<feature type="transmembrane region" description="Helical" evidence="10">
    <location>
        <begin position="176"/>
        <end position="197"/>
    </location>
</feature>
<evidence type="ECO:0000256" key="2">
    <source>
        <dbReference type="ARBA" id="ARBA00022448"/>
    </source>
</evidence>
<reference evidence="14 15" key="1">
    <citation type="journal article" date="2018" name="Mar. Genomics">
        <title>Complete genome sequence of Marinifilaceae bacterium strain SPP2, isolated from the Antarctic marine sediment.</title>
        <authorList>
            <person name="Watanabe M."/>
            <person name="Kojima H."/>
            <person name="Fukui M."/>
        </authorList>
    </citation>
    <scope>NUCLEOTIDE SEQUENCE [LARGE SCALE GENOMIC DNA]</scope>
    <source>
        <strain evidence="14 15">SPP2</strain>
    </source>
</reference>
<dbReference type="GO" id="GO:0015421">
    <property type="term" value="F:ABC-type oligopeptide transporter activity"/>
    <property type="evidence" value="ECO:0007669"/>
    <property type="project" value="TreeGrafter"/>
</dbReference>
<comment type="subcellular location">
    <subcellularLocation>
        <location evidence="1">Cell membrane</location>
        <topology evidence="1">Multi-pass membrane protein</topology>
    </subcellularLocation>
</comment>
<evidence type="ECO:0000256" key="7">
    <source>
        <dbReference type="ARBA" id="ARBA00022840"/>
    </source>
</evidence>
<dbReference type="OrthoDB" id="9760358at2"/>
<name>A0A1Y1CJL4_9BACT</name>
<dbReference type="InterPro" id="IPR011527">
    <property type="entry name" value="ABC1_TM_dom"/>
</dbReference>
<dbReference type="CDD" id="cd18571">
    <property type="entry name" value="ABC_6TM_peptidase_like"/>
    <property type="match status" value="1"/>
</dbReference>
<dbReference type="GO" id="GO:0005886">
    <property type="term" value="C:plasma membrane"/>
    <property type="evidence" value="ECO:0007669"/>
    <property type="project" value="UniProtKB-SubCell"/>
</dbReference>
<dbReference type="CDD" id="cd02418">
    <property type="entry name" value="Peptidase_C39B"/>
    <property type="match status" value="1"/>
</dbReference>
<feature type="domain" description="ABC transmembrane type-1" evidence="12">
    <location>
        <begin position="180"/>
        <end position="459"/>
    </location>
</feature>
<dbReference type="GO" id="GO:0016887">
    <property type="term" value="F:ATP hydrolysis activity"/>
    <property type="evidence" value="ECO:0007669"/>
    <property type="project" value="InterPro"/>
</dbReference>
<dbReference type="PANTHER" id="PTHR43394">
    <property type="entry name" value="ATP-DEPENDENT PERMEASE MDL1, MITOCHONDRIAL"/>
    <property type="match status" value="1"/>
</dbReference>
<dbReference type="AlphaFoldDB" id="A0A1Y1CJL4"/>
<dbReference type="Gene3D" id="3.40.50.300">
    <property type="entry name" value="P-loop containing nucleotide triphosphate hydrolases"/>
    <property type="match status" value="1"/>
</dbReference>
<dbReference type="Gene3D" id="3.90.70.10">
    <property type="entry name" value="Cysteine proteinases"/>
    <property type="match status" value="1"/>
</dbReference>
<dbReference type="PROSITE" id="PS50990">
    <property type="entry name" value="PEPTIDASE_C39"/>
    <property type="match status" value="1"/>
</dbReference>
<dbReference type="GO" id="GO:0005524">
    <property type="term" value="F:ATP binding"/>
    <property type="evidence" value="ECO:0007669"/>
    <property type="project" value="UniProtKB-KW"/>
</dbReference>
<dbReference type="PANTHER" id="PTHR43394:SF1">
    <property type="entry name" value="ATP-BINDING CASSETTE SUB-FAMILY B MEMBER 10, MITOCHONDRIAL"/>
    <property type="match status" value="1"/>
</dbReference>
<reference evidence="15" key="2">
    <citation type="journal article" date="2020" name="Antonie Van Leeuwenhoek">
        <title>Labilibaculum antarcticum sp. nov., a novel facultative anaerobic, psychrotorelant bacterium isolated from marine sediment of Antarctica.</title>
        <authorList>
            <person name="Watanabe M."/>
            <person name="Kojima H."/>
            <person name="Fukui M."/>
        </authorList>
    </citation>
    <scope>NUCLEOTIDE SEQUENCE [LARGE SCALE GENOMIC DNA]</scope>
    <source>
        <strain evidence="15">SPP2</strain>
    </source>
</reference>
<dbReference type="Pfam" id="PF00664">
    <property type="entry name" value="ABC_membrane"/>
    <property type="match status" value="1"/>
</dbReference>
<dbReference type="PROSITE" id="PS50929">
    <property type="entry name" value="ABC_TM1F"/>
    <property type="match status" value="1"/>
</dbReference>
<feature type="domain" description="Peptidase C39" evidence="13">
    <location>
        <begin position="10"/>
        <end position="134"/>
    </location>
</feature>
<keyword evidence="9 10" id="KW-0472">Membrane</keyword>
<sequence length="735" mass="83340">MKKKFPHFRQLDAMDCGPTCLRMIAAHFGKNFSLQSLRDKSHITREGVSMMGIADAAESIGLRTMGVRISYEQLQNDAALPAICHWGQNHFVVVHKIEVKKKKTTVHVADPASGLLKFTKEEFIKSWASTQSQGELKGLCLLVETTPDFYAQGDEDLSHKKSFTFLLQYLRPYKKFLVQLVLGMLFGSMLQLIFPFLTQSIVDVGINTQNLSFIYLVLIAQLVLFISRMSVEFIRSWILLHISTRINISLISDFLIKLMKLPIGFFDIKMIGDLLQRIQDHTRIENFLTSSTLSILFSMVNLVIFGIVLAIYDMQIFFVFVVGSLLYIIWVNLFLRKRRELDGKRFAQLSNNQNSLVQLITGMQEIKLNNCEKQKRWEWEQIQAELFKVRTKGLALNQYQVSGSIFFNETKNIIITFLAAKSVLDGGMTLGMMLAVSYILGQLNSPLDNLVQFIHSWQDAKISLERLGEIHEMKEEEMPNEDRLTEIPEEKAIDIEKVFFQYEGPHSEMVLDDVNLKIEDGKTTAIVGASGSGKTTLIKLMLGFYPTTKGRISLGGVTLENYSSSMWRQNCGVVMQDGFIFSDTIAKNVAVGVENIDKKRLLYAVQVACIDMFIESLPLRYNTRIGANGHGLSQGQKQRILIARAVYKNPKFLFFDEATNALDANNEKAIMNNLDEFNKGRTVVVVAHRLSTVRSADKIIVLDKGKIVEEGTHENLTKLKGAYYQLVKNQLELGN</sequence>
<feature type="transmembrane region" description="Helical" evidence="10">
    <location>
        <begin position="316"/>
        <end position="335"/>
    </location>
</feature>
<feature type="domain" description="ABC transporter" evidence="11">
    <location>
        <begin position="493"/>
        <end position="729"/>
    </location>
</feature>
<dbReference type="SMART" id="SM00382">
    <property type="entry name" value="AAA"/>
    <property type="match status" value="1"/>
</dbReference>
<accession>A0A1Y1CJL4</accession>
<evidence type="ECO:0000256" key="4">
    <source>
        <dbReference type="ARBA" id="ARBA00022692"/>
    </source>
</evidence>
<keyword evidence="3" id="KW-1003">Cell membrane</keyword>
<dbReference type="PROSITE" id="PS50893">
    <property type="entry name" value="ABC_TRANSPORTER_2"/>
    <property type="match status" value="1"/>
</dbReference>
<evidence type="ECO:0000256" key="5">
    <source>
        <dbReference type="ARBA" id="ARBA00022741"/>
    </source>
</evidence>
<dbReference type="Pfam" id="PF00005">
    <property type="entry name" value="ABC_tran"/>
    <property type="match status" value="1"/>
</dbReference>
<evidence type="ECO:0000313" key="15">
    <source>
        <dbReference type="Proteomes" id="UP000218267"/>
    </source>
</evidence>
<dbReference type="KEGG" id="mbas:ALGA_1798"/>
<dbReference type="InterPro" id="IPR017871">
    <property type="entry name" value="ABC_transporter-like_CS"/>
</dbReference>
<keyword evidence="8 10" id="KW-1133">Transmembrane helix</keyword>
<feature type="transmembrane region" description="Helical" evidence="10">
    <location>
        <begin position="287"/>
        <end position="310"/>
    </location>
</feature>
<dbReference type="GO" id="GO:0006508">
    <property type="term" value="P:proteolysis"/>
    <property type="evidence" value="ECO:0007669"/>
    <property type="project" value="InterPro"/>
</dbReference>
<evidence type="ECO:0000313" key="14">
    <source>
        <dbReference type="EMBL" id="BAX80172.1"/>
    </source>
</evidence>
<dbReference type="InterPro" id="IPR003439">
    <property type="entry name" value="ABC_transporter-like_ATP-bd"/>
</dbReference>
<dbReference type="RefSeq" id="WP_096433554.1">
    <property type="nucleotide sequence ID" value="NZ_AP018042.1"/>
</dbReference>
<dbReference type="InterPro" id="IPR027417">
    <property type="entry name" value="P-loop_NTPase"/>
</dbReference>
<evidence type="ECO:0000256" key="9">
    <source>
        <dbReference type="ARBA" id="ARBA00023136"/>
    </source>
</evidence>
<dbReference type="EMBL" id="AP018042">
    <property type="protein sequence ID" value="BAX80172.1"/>
    <property type="molecule type" value="Genomic_DNA"/>
</dbReference>
<dbReference type="SUPFAM" id="SSF52540">
    <property type="entry name" value="P-loop containing nucleoside triphosphate hydrolases"/>
    <property type="match status" value="1"/>
</dbReference>
<evidence type="ECO:0000256" key="1">
    <source>
        <dbReference type="ARBA" id="ARBA00004651"/>
    </source>
</evidence>
<keyword evidence="6" id="KW-0378">Hydrolase</keyword>
<keyword evidence="15" id="KW-1185">Reference proteome</keyword>
<evidence type="ECO:0000256" key="8">
    <source>
        <dbReference type="ARBA" id="ARBA00022989"/>
    </source>
</evidence>
<keyword evidence="2" id="KW-0813">Transport</keyword>
<dbReference type="InterPro" id="IPR005074">
    <property type="entry name" value="Peptidase_C39"/>
</dbReference>
<keyword evidence="4 10" id="KW-0812">Transmembrane</keyword>
<feature type="transmembrane region" description="Helical" evidence="10">
    <location>
        <begin position="209"/>
        <end position="227"/>
    </location>
</feature>
<dbReference type="Pfam" id="PF03412">
    <property type="entry name" value="Peptidase_C39"/>
    <property type="match status" value="1"/>
</dbReference>
<evidence type="ECO:0000256" key="10">
    <source>
        <dbReference type="SAM" id="Phobius"/>
    </source>
</evidence>
<evidence type="ECO:0000259" key="13">
    <source>
        <dbReference type="PROSITE" id="PS50990"/>
    </source>
</evidence>
<dbReference type="GO" id="GO:0008233">
    <property type="term" value="F:peptidase activity"/>
    <property type="evidence" value="ECO:0007669"/>
    <property type="project" value="InterPro"/>
</dbReference>
<dbReference type="FunFam" id="3.40.50.300:FF:000299">
    <property type="entry name" value="ABC transporter ATP-binding protein/permease"/>
    <property type="match status" value="1"/>
</dbReference>
<evidence type="ECO:0000259" key="11">
    <source>
        <dbReference type="PROSITE" id="PS50893"/>
    </source>
</evidence>
<gene>
    <name evidence="14" type="ORF">ALGA_1798</name>
</gene>
<keyword evidence="5" id="KW-0547">Nucleotide-binding</keyword>
<keyword evidence="7 14" id="KW-0067">ATP-binding</keyword>
<proteinExistence type="predicted"/>
<dbReference type="InterPro" id="IPR003593">
    <property type="entry name" value="AAA+_ATPase"/>
</dbReference>
<organism evidence="14 15">
    <name type="scientific">Labilibaculum antarcticum</name>
    <dbReference type="NCBI Taxonomy" id="1717717"/>
    <lineage>
        <taxon>Bacteria</taxon>
        <taxon>Pseudomonadati</taxon>
        <taxon>Bacteroidota</taxon>
        <taxon>Bacteroidia</taxon>
        <taxon>Marinilabiliales</taxon>
        <taxon>Marinifilaceae</taxon>
        <taxon>Labilibaculum</taxon>
    </lineage>
</organism>
<dbReference type="Gene3D" id="1.20.1560.10">
    <property type="entry name" value="ABC transporter type 1, transmembrane domain"/>
    <property type="match status" value="1"/>
</dbReference>
<evidence type="ECO:0000259" key="12">
    <source>
        <dbReference type="PROSITE" id="PS50929"/>
    </source>
</evidence>
<dbReference type="PROSITE" id="PS00211">
    <property type="entry name" value="ABC_TRANSPORTER_1"/>
    <property type="match status" value="1"/>
</dbReference>
<dbReference type="InterPro" id="IPR036640">
    <property type="entry name" value="ABC1_TM_sf"/>
</dbReference>
<dbReference type="InterPro" id="IPR039421">
    <property type="entry name" value="Type_1_exporter"/>
</dbReference>
<evidence type="ECO:0000256" key="3">
    <source>
        <dbReference type="ARBA" id="ARBA00022475"/>
    </source>
</evidence>
<evidence type="ECO:0000256" key="6">
    <source>
        <dbReference type="ARBA" id="ARBA00022801"/>
    </source>
</evidence>